<dbReference type="Pfam" id="PF23559">
    <property type="entry name" value="WHD_DRP"/>
    <property type="match status" value="1"/>
</dbReference>
<dbReference type="Gene3D" id="1.10.8.430">
    <property type="entry name" value="Helical domain of apoptotic protease-activating factors"/>
    <property type="match status" value="1"/>
</dbReference>
<dbReference type="OrthoDB" id="655895at2759"/>
<feature type="non-terminal residue" evidence="8">
    <location>
        <position position="1"/>
    </location>
</feature>
<reference evidence="8 9" key="1">
    <citation type="journal article" date="2019" name="Sci. Rep.">
        <title>A high-quality genome of Eragrostis curvula grass provides insights into Poaceae evolution and supports new strategies to enhance forage quality.</title>
        <authorList>
            <person name="Carballo J."/>
            <person name="Santos B.A.C.M."/>
            <person name="Zappacosta D."/>
            <person name="Garbus I."/>
            <person name="Selva J.P."/>
            <person name="Gallo C.A."/>
            <person name="Diaz A."/>
            <person name="Albertini E."/>
            <person name="Caccamo M."/>
            <person name="Echenique V."/>
        </authorList>
    </citation>
    <scope>NUCLEOTIDE SEQUENCE [LARGE SCALE GENOMIC DNA]</scope>
    <source>
        <strain evidence="9">cv. Victoria</strain>
        <tissue evidence="8">Leaf</tissue>
    </source>
</reference>
<sequence length="1538" mass="173412">METALGSAHWVLGKVLNKLSDDLVAAYVSSKELGLNYEKIEAQLLETQAVLHVAQQRGVGDNSGLQGLLQKLSKKADEADNALDELHYFMIQDKLDGTREAIPDLGDGLSNDVQHVRHAAGHTAGNWLSYFSCCRAQDDPDVSAVNNNTHVAMVKSETGSNGDAEKLTFDRVAMSKNIKSLIEEMHTLCDPIIKLLQISPSSNPQQTIGTTLKRPITCATVTENKLYGRDAIFNKTIDELTGGVYHETLSVLPIVGPGGIGKTTFTQHLYNHEKTKEHFQVMVWVCVSTNFDVLKLTQEILSCLPAAENEDRNQANTTNNLSLLHESIAKRLKHKSFLIVFDDIWECKTKSDWDTLLAPFKKRETKGNMVLVTTRFPKIATMVKNEATNIINLQGLEPDEFWKFFQDCVFGDVKDEKHEDDLIKIARAIADKLKCSPLAAKTVGPLLRKNHHRDHWNGILENKEWQSQGDNDNIMPALKISYDYLPFRPKKCFTYCALFPEDHKFRNSELIAFWEATGIIPAGSGETYLKELVDNGFLIKKNDCFSQYYMLHDLLHELSQSVSSQECLNISFPNFKHDKVPKSVRHVSVTTHGECFKIFEEEMDKLKTRIDIGNLRSLMVFGRYQRKKLANVLKDTFNDINNLRVLFFCINSTECLPLNFSKLIHLRYLQIGTPRHIRDSSIPSLPSAISRFYHLNFLDLENWHGSHDVPKGFNHLVNLRHIYSYESFHSNIPGVGKLECLAELKRFHAKKESVGFELTELEKLTKLRGSLNICGLEKVRTKEEAEEAKLQNKCNIRELSLEYGRTRTTGHDAIEGLQPHPSLKGLDILNHPGAAGPSWLCRNICVTSLERLYLCGISWKILPSFGRLPFLKLLKLCDIRGLCKLKLTDGSFKHLKEFEISTMPDLVECVRGDNSQLLLSLESIKCDDCPNLTMLPFYDCSYPSTEGTDITWFPKLRELDIEYCPKLSQLPPMPYTSTLENVKIEYSISRLIYSGTYLTVDYYCYPLVFQNLGRVEIMSISDEVLVSLTDLQKLNSLRVLHITGDVFSGDLDDDVVLSYVQELRINEFHPSERWFSNIFKKLPALSELEMESDLEFCEGHEGAVVLQFPSSSLLRKIKITRCCNFVLNAKDGGAFRNLTSLHSLIIEDCCMLFAQLHEAEESEIINLIPASVRELCITAEQSECIVHRPRHRVILPMALLSNLTSLTILRLSNCYLMMQGFNPLIVPNLKRLEIVRCSSVAAEGIVNEEEIVECSSVGSEELRNCGSPAAEEIVGCSSVAARVLSEAAVSAGYWQLEHLLVDSIAAALVAPVCSRLSATLRTLECTYDDKIERFTEEQGRALELLTNLEELTFVECNSLQSLPEALHRLGSLERLDIRGCLKIQSLPDRVPLPPPASFHLQPLSPVRLRVSNSSSSAGVTAVDATVGVRAVSWNPNERVAFRYDVDLGWARRPWPGSTTATVAFAAAARVRDRYRRRQLAFIQGHMVPVRLQCSGGVRHSAARWLRRRWRAGAHEQVPGVHLQSKMVSPFIHSFIHSL</sequence>
<keyword evidence="9" id="KW-1185">Reference proteome</keyword>
<dbReference type="Gene3D" id="3.40.50.300">
    <property type="entry name" value="P-loop containing nucleotide triphosphate hydrolases"/>
    <property type="match status" value="1"/>
</dbReference>
<feature type="domain" description="Disease resistance protein winged helix" evidence="6">
    <location>
        <begin position="498"/>
        <end position="558"/>
    </location>
</feature>
<dbReference type="Pfam" id="PF25019">
    <property type="entry name" value="LRR_R13L1-DRL21"/>
    <property type="match status" value="1"/>
</dbReference>
<dbReference type="Gene3D" id="3.80.10.10">
    <property type="entry name" value="Ribonuclease Inhibitor"/>
    <property type="match status" value="3"/>
</dbReference>
<dbReference type="InterPro" id="IPR042197">
    <property type="entry name" value="Apaf_helical"/>
</dbReference>
<feature type="domain" description="NB-ARC" evidence="5">
    <location>
        <begin position="236"/>
        <end position="410"/>
    </location>
</feature>
<evidence type="ECO:0000256" key="3">
    <source>
        <dbReference type="ARBA" id="ARBA00022821"/>
    </source>
</evidence>
<accession>A0A5J9SW86</accession>
<dbReference type="InterPro" id="IPR058922">
    <property type="entry name" value="WHD_DRP"/>
</dbReference>
<dbReference type="InterPro" id="IPR002182">
    <property type="entry name" value="NB-ARC"/>
</dbReference>
<evidence type="ECO:0000313" key="9">
    <source>
        <dbReference type="Proteomes" id="UP000324897"/>
    </source>
</evidence>
<dbReference type="InterPro" id="IPR032675">
    <property type="entry name" value="LRR_dom_sf"/>
</dbReference>
<dbReference type="InterPro" id="IPR056789">
    <property type="entry name" value="LRR_R13L1-DRL21"/>
</dbReference>
<evidence type="ECO:0000259" key="7">
    <source>
        <dbReference type="Pfam" id="PF25019"/>
    </source>
</evidence>
<dbReference type="PANTHER" id="PTHR36766:SF64">
    <property type="entry name" value="OS12G0206100 PROTEIN"/>
    <property type="match status" value="1"/>
</dbReference>
<keyword evidence="4" id="KW-0175">Coiled coil</keyword>
<dbReference type="Pfam" id="PF00931">
    <property type="entry name" value="NB-ARC"/>
    <property type="match status" value="1"/>
</dbReference>
<evidence type="ECO:0000256" key="2">
    <source>
        <dbReference type="ARBA" id="ARBA00022737"/>
    </source>
</evidence>
<keyword evidence="1" id="KW-0433">Leucine-rich repeat</keyword>
<keyword evidence="3" id="KW-0611">Plant defense</keyword>
<evidence type="ECO:0000313" key="8">
    <source>
        <dbReference type="EMBL" id="TVU03293.1"/>
    </source>
</evidence>
<gene>
    <name evidence="8" type="ORF">EJB05_51165</name>
</gene>
<feature type="coiled-coil region" evidence="4">
    <location>
        <begin position="37"/>
        <end position="85"/>
    </location>
</feature>
<comment type="caution">
    <text evidence="8">The sequence shown here is derived from an EMBL/GenBank/DDBJ whole genome shotgun (WGS) entry which is preliminary data.</text>
</comment>
<protein>
    <submittedName>
        <fullName evidence="8">Uncharacterized protein</fullName>
    </submittedName>
</protein>
<dbReference type="GO" id="GO:0006952">
    <property type="term" value="P:defense response"/>
    <property type="evidence" value="ECO:0007669"/>
    <property type="project" value="UniProtKB-KW"/>
</dbReference>
<dbReference type="SUPFAM" id="SSF52058">
    <property type="entry name" value="L domain-like"/>
    <property type="match status" value="2"/>
</dbReference>
<dbReference type="Gene3D" id="1.10.10.10">
    <property type="entry name" value="Winged helix-like DNA-binding domain superfamily/Winged helix DNA-binding domain"/>
    <property type="match status" value="1"/>
</dbReference>
<dbReference type="PRINTS" id="PR00364">
    <property type="entry name" value="DISEASERSIST"/>
</dbReference>
<dbReference type="Proteomes" id="UP000324897">
    <property type="component" value="Unassembled WGS sequence"/>
</dbReference>
<evidence type="ECO:0000256" key="1">
    <source>
        <dbReference type="ARBA" id="ARBA00022614"/>
    </source>
</evidence>
<feature type="domain" description="R13L1/DRL21-like LRR repeat region" evidence="7">
    <location>
        <begin position="758"/>
        <end position="877"/>
    </location>
</feature>
<evidence type="ECO:0000259" key="5">
    <source>
        <dbReference type="Pfam" id="PF00931"/>
    </source>
</evidence>
<keyword evidence="2" id="KW-0677">Repeat</keyword>
<proteinExistence type="predicted"/>
<dbReference type="InterPro" id="IPR036388">
    <property type="entry name" value="WH-like_DNA-bd_sf"/>
</dbReference>
<evidence type="ECO:0000256" key="4">
    <source>
        <dbReference type="SAM" id="Coils"/>
    </source>
</evidence>
<evidence type="ECO:0000259" key="6">
    <source>
        <dbReference type="Pfam" id="PF23559"/>
    </source>
</evidence>
<name>A0A5J9SW86_9POAL</name>
<organism evidence="8 9">
    <name type="scientific">Eragrostis curvula</name>
    <name type="common">weeping love grass</name>
    <dbReference type="NCBI Taxonomy" id="38414"/>
    <lineage>
        <taxon>Eukaryota</taxon>
        <taxon>Viridiplantae</taxon>
        <taxon>Streptophyta</taxon>
        <taxon>Embryophyta</taxon>
        <taxon>Tracheophyta</taxon>
        <taxon>Spermatophyta</taxon>
        <taxon>Magnoliopsida</taxon>
        <taxon>Liliopsida</taxon>
        <taxon>Poales</taxon>
        <taxon>Poaceae</taxon>
        <taxon>PACMAD clade</taxon>
        <taxon>Chloridoideae</taxon>
        <taxon>Eragrostideae</taxon>
        <taxon>Eragrostidinae</taxon>
        <taxon>Eragrostis</taxon>
    </lineage>
</organism>
<dbReference type="PANTHER" id="PTHR36766">
    <property type="entry name" value="PLANT BROAD-SPECTRUM MILDEW RESISTANCE PROTEIN RPW8"/>
    <property type="match status" value="1"/>
</dbReference>
<dbReference type="InterPro" id="IPR027417">
    <property type="entry name" value="P-loop_NTPase"/>
</dbReference>
<dbReference type="Gramene" id="TVU03293">
    <property type="protein sequence ID" value="TVU03293"/>
    <property type="gene ID" value="EJB05_51165"/>
</dbReference>
<dbReference type="EMBL" id="RWGY01000197">
    <property type="protein sequence ID" value="TVU03293.1"/>
    <property type="molecule type" value="Genomic_DNA"/>
</dbReference>
<dbReference type="SUPFAM" id="SSF52540">
    <property type="entry name" value="P-loop containing nucleoside triphosphate hydrolases"/>
    <property type="match status" value="1"/>
</dbReference>
<dbReference type="GO" id="GO:0043531">
    <property type="term" value="F:ADP binding"/>
    <property type="evidence" value="ECO:0007669"/>
    <property type="project" value="InterPro"/>
</dbReference>